<organism evidence="3 4">
    <name type="scientific">Piloderma croceum (strain F 1598)</name>
    <dbReference type="NCBI Taxonomy" id="765440"/>
    <lineage>
        <taxon>Eukaryota</taxon>
        <taxon>Fungi</taxon>
        <taxon>Dikarya</taxon>
        <taxon>Basidiomycota</taxon>
        <taxon>Agaricomycotina</taxon>
        <taxon>Agaricomycetes</taxon>
        <taxon>Agaricomycetidae</taxon>
        <taxon>Atheliales</taxon>
        <taxon>Atheliaceae</taxon>
        <taxon>Piloderma</taxon>
    </lineage>
</organism>
<dbReference type="PANTHER" id="PTHR46018">
    <property type="entry name" value="ZINC PHOSPHODIESTERASE ELAC PROTEIN 1"/>
    <property type="match status" value="1"/>
</dbReference>
<protein>
    <recommendedName>
        <fullName evidence="2">Metallo-beta-lactamase domain-containing protein</fullName>
    </recommendedName>
</protein>
<feature type="region of interest" description="Disordered" evidence="1">
    <location>
        <begin position="342"/>
        <end position="398"/>
    </location>
</feature>
<dbReference type="EMBL" id="KN833002">
    <property type="protein sequence ID" value="KIM80899.1"/>
    <property type="molecule type" value="Genomic_DNA"/>
</dbReference>
<dbReference type="AlphaFoldDB" id="A0A0C3FMA2"/>
<accession>A0A0C3FMA2</accession>
<dbReference type="Pfam" id="PF12706">
    <property type="entry name" value="Lactamase_B_2"/>
    <property type="match status" value="1"/>
</dbReference>
<dbReference type="Gene3D" id="3.60.15.10">
    <property type="entry name" value="Ribonuclease Z/Hydroxyacylglutathione hydrolase-like"/>
    <property type="match status" value="1"/>
</dbReference>
<reference evidence="4" key="2">
    <citation type="submission" date="2015-01" db="EMBL/GenBank/DDBJ databases">
        <title>Evolutionary Origins and Diversification of the Mycorrhizal Mutualists.</title>
        <authorList>
            <consortium name="DOE Joint Genome Institute"/>
            <consortium name="Mycorrhizal Genomics Consortium"/>
            <person name="Kohler A."/>
            <person name="Kuo A."/>
            <person name="Nagy L.G."/>
            <person name="Floudas D."/>
            <person name="Copeland A."/>
            <person name="Barry K.W."/>
            <person name="Cichocki N."/>
            <person name="Veneault-Fourrey C."/>
            <person name="LaButti K."/>
            <person name="Lindquist E.A."/>
            <person name="Lipzen A."/>
            <person name="Lundell T."/>
            <person name="Morin E."/>
            <person name="Murat C."/>
            <person name="Riley R."/>
            <person name="Ohm R."/>
            <person name="Sun H."/>
            <person name="Tunlid A."/>
            <person name="Henrissat B."/>
            <person name="Grigoriev I.V."/>
            <person name="Hibbett D.S."/>
            <person name="Martin F."/>
        </authorList>
    </citation>
    <scope>NUCLEOTIDE SEQUENCE [LARGE SCALE GENOMIC DNA]</scope>
    <source>
        <strain evidence="4">F 1598</strain>
    </source>
</reference>
<gene>
    <name evidence="3" type="ORF">PILCRDRAFT_822199</name>
</gene>
<feature type="compositionally biased region" description="Gly residues" evidence="1">
    <location>
        <begin position="368"/>
        <end position="377"/>
    </location>
</feature>
<dbReference type="STRING" id="765440.A0A0C3FMA2"/>
<dbReference type="PANTHER" id="PTHR46018:SF2">
    <property type="entry name" value="ZINC PHOSPHODIESTERASE ELAC PROTEIN 1"/>
    <property type="match status" value="1"/>
</dbReference>
<dbReference type="HOGENOM" id="CLU_031317_4_2_1"/>
<sequence>MTVTFLGTSSGGGPSDSRNCSSLVADVQADGSLWMVDCAEGTLRQFALQPYGTHRLKVSRLSKIFVTHMHVDHTMGLVPLLRNALGMPQESDTAKPPRVEIYGPAGIRTFIRSILKMTHTRTADRYVVHELLSANDEVTPCTPPEVMHSSECQGKDIWAREEDGFWRNFVSKGNVAVDAGPILHRAPCLGYVIRESPPLSRKIVVLGDTNDPTPILPLCLSPSLLIHESTDACIPHSIDPNSSAKRTTETVEAKVRERGHSTPGMAGSFAKLVGAQQLVLNHIGSRFPAPLYSIPRRVRDTRVAVMKEVERQASEEWGMGEAQAAVDFMRVEVHAVREAAPGFDGGLEEEAMKVERGVGEADETRGNNGRGRGGNAGHRGRNPPTDQNTMQQPEREDT</sequence>
<dbReference type="InParanoid" id="A0A0C3FMA2"/>
<feature type="compositionally biased region" description="Basic and acidic residues" evidence="1">
    <location>
        <begin position="350"/>
        <end position="365"/>
    </location>
</feature>
<evidence type="ECO:0000313" key="4">
    <source>
        <dbReference type="Proteomes" id="UP000054166"/>
    </source>
</evidence>
<evidence type="ECO:0000313" key="3">
    <source>
        <dbReference type="EMBL" id="KIM80899.1"/>
    </source>
</evidence>
<proteinExistence type="predicted"/>
<dbReference type="GO" id="GO:0042781">
    <property type="term" value="F:3'-tRNA processing endoribonuclease activity"/>
    <property type="evidence" value="ECO:0007669"/>
    <property type="project" value="TreeGrafter"/>
</dbReference>
<evidence type="ECO:0000256" key="1">
    <source>
        <dbReference type="SAM" id="MobiDB-lite"/>
    </source>
</evidence>
<evidence type="ECO:0000259" key="2">
    <source>
        <dbReference type="Pfam" id="PF12706"/>
    </source>
</evidence>
<reference evidence="3 4" key="1">
    <citation type="submission" date="2014-04" db="EMBL/GenBank/DDBJ databases">
        <authorList>
            <consortium name="DOE Joint Genome Institute"/>
            <person name="Kuo A."/>
            <person name="Tarkka M."/>
            <person name="Buscot F."/>
            <person name="Kohler A."/>
            <person name="Nagy L.G."/>
            <person name="Floudas D."/>
            <person name="Copeland A."/>
            <person name="Barry K.W."/>
            <person name="Cichocki N."/>
            <person name="Veneault-Fourrey C."/>
            <person name="LaButti K."/>
            <person name="Lindquist E.A."/>
            <person name="Lipzen A."/>
            <person name="Lundell T."/>
            <person name="Morin E."/>
            <person name="Murat C."/>
            <person name="Sun H."/>
            <person name="Tunlid A."/>
            <person name="Henrissat B."/>
            <person name="Grigoriev I.V."/>
            <person name="Hibbett D.S."/>
            <person name="Martin F."/>
            <person name="Nordberg H.P."/>
            <person name="Cantor M.N."/>
            <person name="Hua S.X."/>
        </authorList>
    </citation>
    <scope>NUCLEOTIDE SEQUENCE [LARGE SCALE GENOMIC DNA]</scope>
    <source>
        <strain evidence="3 4">F 1598</strain>
    </source>
</reference>
<dbReference type="GO" id="GO:0005634">
    <property type="term" value="C:nucleus"/>
    <property type="evidence" value="ECO:0007669"/>
    <property type="project" value="TreeGrafter"/>
</dbReference>
<dbReference type="SUPFAM" id="SSF56281">
    <property type="entry name" value="Metallo-hydrolase/oxidoreductase"/>
    <property type="match status" value="1"/>
</dbReference>
<dbReference type="InterPro" id="IPR036866">
    <property type="entry name" value="RibonucZ/Hydroxyglut_hydro"/>
</dbReference>
<dbReference type="Proteomes" id="UP000054166">
    <property type="component" value="Unassembled WGS sequence"/>
</dbReference>
<name>A0A0C3FMA2_PILCF</name>
<feature type="domain" description="Metallo-beta-lactamase" evidence="2">
    <location>
        <begin position="36"/>
        <end position="283"/>
    </location>
</feature>
<dbReference type="OrthoDB" id="527344at2759"/>
<keyword evidence="4" id="KW-1185">Reference proteome</keyword>
<dbReference type="InterPro" id="IPR001279">
    <property type="entry name" value="Metallo-B-lactamas"/>
</dbReference>